<accession>A0A4Y2RN51</accession>
<dbReference type="EMBL" id="BGPR01017730">
    <property type="protein sequence ID" value="GBN77118.1"/>
    <property type="molecule type" value="Genomic_DNA"/>
</dbReference>
<name>A0A4Y2RN51_ARAVE</name>
<evidence type="ECO:0000313" key="2">
    <source>
        <dbReference type="Proteomes" id="UP000499080"/>
    </source>
</evidence>
<keyword evidence="2" id="KW-1185">Reference proteome</keyword>
<evidence type="ECO:0000313" key="1">
    <source>
        <dbReference type="EMBL" id="GBN77118.1"/>
    </source>
</evidence>
<sequence length="157" mass="18103">MAHYTSSKPANMSTFFDSDTNKMAYTAFVTEILKVPSLAEAVNDMSKSLNLVTPDWEKDLKNSITYQTFENQPGKCFRPAYGKSDKFTVYRLKDTTSVKLLLAFEGYYLYDKNNVKASIRVLVSEPLEQLYKVMIKNVDDNFKISNEFRFFMDSCDV</sequence>
<dbReference type="Proteomes" id="UP000499080">
    <property type="component" value="Unassembled WGS sequence"/>
</dbReference>
<protein>
    <submittedName>
        <fullName evidence="1">Uncharacterized protein</fullName>
    </submittedName>
</protein>
<dbReference type="AlphaFoldDB" id="A0A4Y2RN51"/>
<comment type="caution">
    <text evidence="1">The sequence shown here is derived from an EMBL/GenBank/DDBJ whole genome shotgun (WGS) entry which is preliminary data.</text>
</comment>
<proteinExistence type="predicted"/>
<organism evidence="1 2">
    <name type="scientific">Araneus ventricosus</name>
    <name type="common">Orbweaver spider</name>
    <name type="synonym">Epeira ventricosa</name>
    <dbReference type="NCBI Taxonomy" id="182803"/>
    <lineage>
        <taxon>Eukaryota</taxon>
        <taxon>Metazoa</taxon>
        <taxon>Ecdysozoa</taxon>
        <taxon>Arthropoda</taxon>
        <taxon>Chelicerata</taxon>
        <taxon>Arachnida</taxon>
        <taxon>Araneae</taxon>
        <taxon>Araneomorphae</taxon>
        <taxon>Entelegynae</taxon>
        <taxon>Araneoidea</taxon>
        <taxon>Araneidae</taxon>
        <taxon>Araneus</taxon>
    </lineage>
</organism>
<reference evidence="1 2" key="1">
    <citation type="journal article" date="2019" name="Sci. Rep.">
        <title>Orb-weaving spider Araneus ventricosus genome elucidates the spidroin gene catalogue.</title>
        <authorList>
            <person name="Kono N."/>
            <person name="Nakamura H."/>
            <person name="Ohtoshi R."/>
            <person name="Moran D.A.P."/>
            <person name="Shinohara A."/>
            <person name="Yoshida Y."/>
            <person name="Fujiwara M."/>
            <person name="Mori M."/>
            <person name="Tomita M."/>
            <person name="Arakawa K."/>
        </authorList>
    </citation>
    <scope>NUCLEOTIDE SEQUENCE [LARGE SCALE GENOMIC DNA]</scope>
</reference>
<gene>
    <name evidence="1" type="ORF">AVEN_158039_1</name>
</gene>